<proteinExistence type="predicted"/>
<keyword evidence="5" id="KW-0067">ATP-binding</keyword>
<dbReference type="PANTHER" id="PTHR43297:SF2">
    <property type="entry name" value="DIPEPTIDE TRANSPORT ATP-BINDING PROTEIN DPPD"/>
    <property type="match status" value="1"/>
</dbReference>
<dbReference type="AlphaFoldDB" id="A0A382B353"/>
<comment type="subcellular location">
    <subcellularLocation>
        <location evidence="1">Cell membrane</location>
        <topology evidence="1">Peripheral membrane protein</topology>
    </subcellularLocation>
</comment>
<dbReference type="GO" id="GO:0016887">
    <property type="term" value="F:ATP hydrolysis activity"/>
    <property type="evidence" value="ECO:0007669"/>
    <property type="project" value="InterPro"/>
</dbReference>
<dbReference type="GO" id="GO:0005524">
    <property type="term" value="F:ATP binding"/>
    <property type="evidence" value="ECO:0007669"/>
    <property type="project" value="UniProtKB-KW"/>
</dbReference>
<dbReference type="PANTHER" id="PTHR43297">
    <property type="entry name" value="OLIGOPEPTIDE TRANSPORT ATP-BINDING PROTEIN APPD"/>
    <property type="match status" value="1"/>
</dbReference>
<dbReference type="InterPro" id="IPR017871">
    <property type="entry name" value="ABC_transporter-like_CS"/>
</dbReference>
<dbReference type="SUPFAM" id="SSF52540">
    <property type="entry name" value="P-loop containing nucleoside triphosphate hydrolases"/>
    <property type="match status" value="1"/>
</dbReference>
<keyword evidence="6" id="KW-0472">Membrane</keyword>
<accession>A0A382B353</accession>
<dbReference type="Pfam" id="PF08352">
    <property type="entry name" value="oligo_HPY"/>
    <property type="match status" value="1"/>
</dbReference>
<evidence type="ECO:0000256" key="5">
    <source>
        <dbReference type="ARBA" id="ARBA00022840"/>
    </source>
</evidence>
<evidence type="ECO:0000259" key="7">
    <source>
        <dbReference type="PROSITE" id="PS50893"/>
    </source>
</evidence>
<keyword evidence="3" id="KW-1003">Cell membrane</keyword>
<dbReference type="GO" id="GO:0015833">
    <property type="term" value="P:peptide transport"/>
    <property type="evidence" value="ECO:0007669"/>
    <property type="project" value="InterPro"/>
</dbReference>
<name>A0A382B353_9ZZZZ</name>
<feature type="domain" description="ABC transporter" evidence="7">
    <location>
        <begin position="3"/>
        <end position="245"/>
    </location>
</feature>
<evidence type="ECO:0000313" key="8">
    <source>
        <dbReference type="EMBL" id="SVB07941.1"/>
    </source>
</evidence>
<dbReference type="InterPro" id="IPR027417">
    <property type="entry name" value="P-loop_NTPase"/>
</dbReference>
<dbReference type="FunFam" id="3.40.50.300:FF:000016">
    <property type="entry name" value="Oligopeptide ABC transporter ATP-binding component"/>
    <property type="match status" value="1"/>
</dbReference>
<gene>
    <name evidence="8" type="ORF">METZ01_LOCUS160795</name>
</gene>
<dbReference type="NCBIfam" id="TIGR01727">
    <property type="entry name" value="oligo_HPY"/>
    <property type="match status" value="1"/>
</dbReference>
<evidence type="ECO:0000256" key="3">
    <source>
        <dbReference type="ARBA" id="ARBA00022475"/>
    </source>
</evidence>
<organism evidence="8">
    <name type="scientific">marine metagenome</name>
    <dbReference type="NCBI Taxonomy" id="408172"/>
    <lineage>
        <taxon>unclassified sequences</taxon>
        <taxon>metagenomes</taxon>
        <taxon>ecological metagenomes</taxon>
    </lineage>
</organism>
<protein>
    <recommendedName>
        <fullName evidence="7">ABC transporter domain-containing protein</fullName>
    </recommendedName>
</protein>
<dbReference type="EMBL" id="UINC01027898">
    <property type="protein sequence ID" value="SVB07941.1"/>
    <property type="molecule type" value="Genomic_DNA"/>
</dbReference>
<dbReference type="InterPro" id="IPR003439">
    <property type="entry name" value="ABC_transporter-like_ATP-bd"/>
</dbReference>
<dbReference type="GO" id="GO:0005886">
    <property type="term" value="C:plasma membrane"/>
    <property type="evidence" value="ECO:0007669"/>
    <property type="project" value="UniProtKB-SubCell"/>
</dbReference>
<evidence type="ECO:0000256" key="2">
    <source>
        <dbReference type="ARBA" id="ARBA00022448"/>
    </source>
</evidence>
<keyword evidence="4" id="KW-0547">Nucleotide-binding</keyword>
<dbReference type="PROSITE" id="PS00211">
    <property type="entry name" value="ABC_TRANSPORTER_1"/>
    <property type="match status" value="1"/>
</dbReference>
<dbReference type="InterPro" id="IPR003593">
    <property type="entry name" value="AAA+_ATPase"/>
</dbReference>
<dbReference type="Gene3D" id="3.40.50.300">
    <property type="entry name" value="P-loop containing nucleotide triphosphate hydrolases"/>
    <property type="match status" value="1"/>
</dbReference>
<dbReference type="SMART" id="SM00382">
    <property type="entry name" value="AAA"/>
    <property type="match status" value="1"/>
</dbReference>
<dbReference type="InterPro" id="IPR050388">
    <property type="entry name" value="ABC_Ni/Peptide_Import"/>
</dbReference>
<dbReference type="InterPro" id="IPR013563">
    <property type="entry name" value="Oligopep_ABC_C"/>
</dbReference>
<evidence type="ECO:0000256" key="4">
    <source>
        <dbReference type="ARBA" id="ARBA00022741"/>
    </source>
</evidence>
<keyword evidence="2" id="KW-0813">Transport</keyword>
<sequence length="312" mass="34610">MSVNYQTDRGVLKAIRHVNLDIPKGSIVGVVGESGCGKSTLITSIIRQLDANADIPNGSIEFEKQDLLKLSLDKMRNISGTKLSIIFQDPMSTLNPVLSIGRQMIDIQYRDKISKKRKKQRSIDMLTKVGIPDPRNQLNQYPYELSGGMQQRVSIAMALQAGPSLLIADEPTTALDTTLEVQILKLLKELQEEMGCSILFVSHHLGVIAELCDHVVVMYAGEIVEQGSTYEIFNNPAHPYTVKLLECDPASISKKQNLLPTIPGEIPDLINLSGGCIFKNRCDQSIERCDKVTPILNKFDTHHFVSCHLIES</sequence>
<dbReference type="Pfam" id="PF00005">
    <property type="entry name" value="ABC_tran"/>
    <property type="match status" value="1"/>
</dbReference>
<evidence type="ECO:0000256" key="6">
    <source>
        <dbReference type="ARBA" id="ARBA00023136"/>
    </source>
</evidence>
<dbReference type="PROSITE" id="PS50893">
    <property type="entry name" value="ABC_TRANSPORTER_2"/>
    <property type="match status" value="1"/>
</dbReference>
<evidence type="ECO:0000256" key="1">
    <source>
        <dbReference type="ARBA" id="ARBA00004202"/>
    </source>
</evidence>
<dbReference type="CDD" id="cd03257">
    <property type="entry name" value="ABC_NikE_OppD_transporters"/>
    <property type="match status" value="1"/>
</dbReference>
<reference evidence="8" key="1">
    <citation type="submission" date="2018-05" db="EMBL/GenBank/DDBJ databases">
        <authorList>
            <person name="Lanie J.A."/>
            <person name="Ng W.-L."/>
            <person name="Kazmierczak K.M."/>
            <person name="Andrzejewski T.M."/>
            <person name="Davidsen T.M."/>
            <person name="Wayne K.J."/>
            <person name="Tettelin H."/>
            <person name="Glass J.I."/>
            <person name="Rusch D."/>
            <person name="Podicherti R."/>
            <person name="Tsui H.-C.T."/>
            <person name="Winkler M.E."/>
        </authorList>
    </citation>
    <scope>NUCLEOTIDE SEQUENCE</scope>
</reference>